<dbReference type="EMBL" id="DRMJ01000447">
    <property type="protein sequence ID" value="HHL43654.1"/>
    <property type="molecule type" value="Genomic_DNA"/>
</dbReference>
<dbReference type="SUPFAM" id="SSF52218">
    <property type="entry name" value="Flavoproteins"/>
    <property type="match status" value="1"/>
</dbReference>
<dbReference type="Pfam" id="PF03358">
    <property type="entry name" value="FMN_red"/>
    <property type="match status" value="1"/>
</dbReference>
<organism evidence="2">
    <name type="scientific">Hellea balneolensis</name>
    <dbReference type="NCBI Taxonomy" id="287478"/>
    <lineage>
        <taxon>Bacteria</taxon>
        <taxon>Pseudomonadati</taxon>
        <taxon>Pseudomonadota</taxon>
        <taxon>Alphaproteobacteria</taxon>
        <taxon>Maricaulales</taxon>
        <taxon>Robiginitomaculaceae</taxon>
        <taxon>Hellea</taxon>
    </lineage>
</organism>
<sequence>MSALKIGLISGSTRTGSINIQLVKAMARAFKDAGAKPTVIDFRKYDMPLYNGDFEATHGIPKPVKLWVNRLKSCDGVFISTPEYNGCIPPL</sequence>
<protein>
    <submittedName>
        <fullName evidence="2">NADPH-dependent oxidoreductase</fullName>
    </submittedName>
</protein>
<dbReference type="GO" id="GO:0005829">
    <property type="term" value="C:cytosol"/>
    <property type="evidence" value="ECO:0007669"/>
    <property type="project" value="TreeGrafter"/>
</dbReference>
<name>A0A7C5LUC1_9PROT</name>
<evidence type="ECO:0000313" key="2">
    <source>
        <dbReference type="EMBL" id="HHL43654.1"/>
    </source>
</evidence>
<dbReference type="AlphaFoldDB" id="A0A7C5LUC1"/>
<gene>
    <name evidence="2" type="ORF">ENJ42_08555</name>
</gene>
<feature type="domain" description="NADPH-dependent FMN reductase-like" evidence="1">
    <location>
        <begin position="5"/>
        <end position="90"/>
    </location>
</feature>
<reference evidence="2" key="1">
    <citation type="journal article" date="2020" name="mSystems">
        <title>Genome- and Community-Level Interaction Insights into Carbon Utilization and Element Cycling Functions of Hydrothermarchaeota in Hydrothermal Sediment.</title>
        <authorList>
            <person name="Zhou Z."/>
            <person name="Liu Y."/>
            <person name="Xu W."/>
            <person name="Pan J."/>
            <person name="Luo Z.H."/>
            <person name="Li M."/>
        </authorList>
    </citation>
    <scope>NUCLEOTIDE SEQUENCE [LARGE SCALE GENOMIC DNA]</scope>
    <source>
        <strain evidence="2">HyVt-485</strain>
    </source>
</reference>
<dbReference type="InterPro" id="IPR050712">
    <property type="entry name" value="NAD(P)H-dep_reductase"/>
</dbReference>
<accession>A0A7C5LUC1</accession>
<feature type="non-terminal residue" evidence="2">
    <location>
        <position position="91"/>
    </location>
</feature>
<dbReference type="Proteomes" id="UP000885830">
    <property type="component" value="Unassembled WGS sequence"/>
</dbReference>
<dbReference type="InterPro" id="IPR029039">
    <property type="entry name" value="Flavoprotein-like_sf"/>
</dbReference>
<comment type="caution">
    <text evidence="2">The sequence shown here is derived from an EMBL/GenBank/DDBJ whole genome shotgun (WGS) entry which is preliminary data.</text>
</comment>
<dbReference type="GO" id="GO:0016491">
    <property type="term" value="F:oxidoreductase activity"/>
    <property type="evidence" value="ECO:0007669"/>
    <property type="project" value="InterPro"/>
</dbReference>
<evidence type="ECO:0000259" key="1">
    <source>
        <dbReference type="Pfam" id="PF03358"/>
    </source>
</evidence>
<dbReference type="Gene3D" id="3.40.50.360">
    <property type="match status" value="1"/>
</dbReference>
<dbReference type="PANTHER" id="PTHR30543">
    <property type="entry name" value="CHROMATE REDUCTASE"/>
    <property type="match status" value="1"/>
</dbReference>
<dbReference type="GO" id="GO:0010181">
    <property type="term" value="F:FMN binding"/>
    <property type="evidence" value="ECO:0007669"/>
    <property type="project" value="TreeGrafter"/>
</dbReference>
<proteinExistence type="predicted"/>
<dbReference type="InterPro" id="IPR005025">
    <property type="entry name" value="FMN_Rdtase-like_dom"/>
</dbReference>
<dbReference type="PANTHER" id="PTHR30543:SF21">
    <property type="entry name" value="NAD(P)H-DEPENDENT FMN REDUCTASE LOT6"/>
    <property type="match status" value="1"/>
</dbReference>